<proteinExistence type="inferred from homology"/>
<keyword evidence="8" id="KW-1133">Transmembrane helix</keyword>
<evidence type="ECO:0000256" key="5">
    <source>
        <dbReference type="ARBA" id="ARBA00022481"/>
    </source>
</evidence>
<dbReference type="Pfam" id="PF12019">
    <property type="entry name" value="GspH"/>
    <property type="match status" value="1"/>
</dbReference>
<evidence type="ECO:0000256" key="4">
    <source>
        <dbReference type="ARBA" id="ARBA00022475"/>
    </source>
</evidence>
<evidence type="ECO:0000313" key="13">
    <source>
        <dbReference type="EMBL" id="UXH79352.1"/>
    </source>
</evidence>
<organism evidence="13 14">
    <name type="scientific">Roseateles amylovorans</name>
    <dbReference type="NCBI Taxonomy" id="2978473"/>
    <lineage>
        <taxon>Bacteria</taxon>
        <taxon>Pseudomonadati</taxon>
        <taxon>Pseudomonadota</taxon>
        <taxon>Betaproteobacteria</taxon>
        <taxon>Burkholderiales</taxon>
        <taxon>Sphaerotilaceae</taxon>
        <taxon>Roseateles</taxon>
    </lineage>
</organism>
<dbReference type="SUPFAM" id="SSF54523">
    <property type="entry name" value="Pili subunits"/>
    <property type="match status" value="1"/>
</dbReference>
<dbReference type="NCBIfam" id="TIGR02532">
    <property type="entry name" value="IV_pilin_GFxxxE"/>
    <property type="match status" value="1"/>
</dbReference>
<keyword evidence="9" id="KW-0472">Membrane</keyword>
<gene>
    <name evidence="13" type="ORF">N4261_05300</name>
</gene>
<accession>A0ABY6B1S6</accession>
<keyword evidence="5" id="KW-0488">Methylation</keyword>
<dbReference type="InterPro" id="IPR045584">
    <property type="entry name" value="Pilin-like"/>
</dbReference>
<dbReference type="RefSeq" id="WP_261759171.1">
    <property type="nucleotide sequence ID" value="NZ_CP104562.2"/>
</dbReference>
<keyword evidence="14" id="KW-1185">Reference proteome</keyword>
<evidence type="ECO:0000256" key="3">
    <source>
        <dbReference type="ARBA" id="ARBA00021549"/>
    </source>
</evidence>
<evidence type="ECO:0000256" key="9">
    <source>
        <dbReference type="ARBA" id="ARBA00023136"/>
    </source>
</evidence>
<keyword evidence="4" id="KW-1003">Cell membrane</keyword>
<reference evidence="13" key="1">
    <citation type="submission" date="2022-10" db="EMBL/GenBank/DDBJ databases">
        <title>Characterization and whole genome sequencing of a new Roseateles species, isolated from fresh water.</title>
        <authorList>
            <person name="Guliayeva D.Y."/>
            <person name="Akhremchuk A.E."/>
            <person name="Sikolenko M.A."/>
            <person name="Valentovich L.N."/>
            <person name="Sidarenka A.V."/>
        </authorList>
    </citation>
    <scope>NUCLEOTIDE SEQUENCE</scope>
    <source>
        <strain evidence="13">BIM B-1768</strain>
    </source>
</reference>
<comment type="similarity">
    <text evidence="10">Belongs to the GSP H family.</text>
</comment>
<keyword evidence="7" id="KW-0812">Transmembrane</keyword>
<name>A0ABY6B1S6_9BURK</name>
<evidence type="ECO:0000256" key="6">
    <source>
        <dbReference type="ARBA" id="ARBA00022519"/>
    </source>
</evidence>
<sequence length="207" mass="21606">MLTRQRGLTLIELMVVVAIIGLLTALAMPGMRAWSANAQLRSTASALQTNLKQAQAEAVRSFRQVVFFRTNATTCTGAEQAAAAGTRWVIKILPLTSSGTASATQCGNLLDNAPTIAVTGPTAVCFNANGRPLALTNTQTGVGAACTTGSGGRIIYGMDSTSSSEANLKKLQVWLTLGGTVRMCEKTRQVSSTLPDGCPEINQTPTT</sequence>
<dbReference type="PROSITE" id="PS00409">
    <property type="entry name" value="PROKAR_NTER_METHYL"/>
    <property type="match status" value="1"/>
</dbReference>
<comment type="subcellular location">
    <subcellularLocation>
        <location evidence="1">Cell inner membrane</location>
        <topology evidence="1">Single-pass membrane protein</topology>
    </subcellularLocation>
</comment>
<evidence type="ECO:0000256" key="1">
    <source>
        <dbReference type="ARBA" id="ARBA00004377"/>
    </source>
</evidence>
<evidence type="ECO:0000256" key="7">
    <source>
        <dbReference type="ARBA" id="ARBA00022692"/>
    </source>
</evidence>
<evidence type="ECO:0000259" key="12">
    <source>
        <dbReference type="Pfam" id="PF12019"/>
    </source>
</evidence>
<dbReference type="InterPro" id="IPR022346">
    <property type="entry name" value="T2SS_GspH"/>
</dbReference>
<evidence type="ECO:0000256" key="10">
    <source>
        <dbReference type="ARBA" id="ARBA00025772"/>
    </source>
</evidence>
<dbReference type="Proteomes" id="UP001064933">
    <property type="component" value="Chromosome"/>
</dbReference>
<dbReference type="EMBL" id="CP104562">
    <property type="protein sequence ID" value="UXH79352.1"/>
    <property type="molecule type" value="Genomic_DNA"/>
</dbReference>
<comment type="similarity">
    <text evidence="2">Belongs to the N-Me-Phe pilin family.</text>
</comment>
<keyword evidence="6" id="KW-0997">Cell inner membrane</keyword>
<evidence type="ECO:0000313" key="14">
    <source>
        <dbReference type="Proteomes" id="UP001064933"/>
    </source>
</evidence>
<dbReference type="Gene3D" id="3.30.700.10">
    <property type="entry name" value="Glycoprotein, Type 4 Pilin"/>
    <property type="match status" value="1"/>
</dbReference>
<dbReference type="PANTHER" id="PTHR30093:SF34">
    <property type="entry name" value="PREPILIN PEPTIDASE-DEPENDENT PROTEIN D"/>
    <property type="match status" value="1"/>
</dbReference>
<evidence type="ECO:0000256" key="2">
    <source>
        <dbReference type="ARBA" id="ARBA00005233"/>
    </source>
</evidence>
<dbReference type="InterPro" id="IPR012902">
    <property type="entry name" value="N_methyl_site"/>
</dbReference>
<dbReference type="Pfam" id="PF07963">
    <property type="entry name" value="N_methyl"/>
    <property type="match status" value="1"/>
</dbReference>
<evidence type="ECO:0000256" key="8">
    <source>
        <dbReference type="ARBA" id="ARBA00022989"/>
    </source>
</evidence>
<dbReference type="PANTHER" id="PTHR30093">
    <property type="entry name" value="GENERAL SECRETION PATHWAY PROTEIN G"/>
    <property type="match status" value="1"/>
</dbReference>
<feature type="domain" description="General secretion pathway GspH" evidence="12">
    <location>
        <begin position="44"/>
        <end position="147"/>
    </location>
</feature>
<protein>
    <recommendedName>
        <fullName evidence="3">Type II secretion system protein H</fullName>
    </recommendedName>
    <alternativeName>
        <fullName evidence="11">General secretion pathway protein H</fullName>
    </alternativeName>
</protein>
<evidence type="ECO:0000256" key="11">
    <source>
        <dbReference type="ARBA" id="ARBA00030775"/>
    </source>
</evidence>